<dbReference type="EMBL" id="WLYX01000001">
    <property type="protein sequence ID" value="MTD33160.1"/>
    <property type="molecule type" value="Genomic_DNA"/>
</dbReference>
<keyword evidence="1" id="KW-1133">Transmembrane helix</keyword>
<dbReference type="RefSeq" id="WP_230369941.1">
    <property type="nucleotide sequence ID" value="NZ_WLYX01000001.1"/>
</dbReference>
<name>A0A844GCT4_9NEIS</name>
<protein>
    <submittedName>
        <fullName evidence="2">Prepilin-type N-terminal cleavage/methylation domain-containing protein</fullName>
    </submittedName>
</protein>
<reference evidence="2 3" key="1">
    <citation type="submission" date="2019-11" db="EMBL/GenBank/DDBJ databases">
        <title>Draft genome sequence of Paludibacterium sp. dN18-1.</title>
        <authorList>
            <person name="Im W.-T."/>
        </authorList>
    </citation>
    <scope>NUCLEOTIDE SEQUENCE [LARGE SCALE GENOMIC DNA]</scope>
    <source>
        <strain evidence="3">dN 18-1</strain>
    </source>
</reference>
<keyword evidence="1" id="KW-0812">Transmembrane</keyword>
<accession>A0A844GCT4</accession>
<dbReference type="InterPro" id="IPR012902">
    <property type="entry name" value="N_methyl_site"/>
</dbReference>
<dbReference type="InterPro" id="IPR045584">
    <property type="entry name" value="Pilin-like"/>
</dbReference>
<comment type="caution">
    <text evidence="2">The sequence shown here is derived from an EMBL/GenBank/DDBJ whole genome shotgun (WGS) entry which is preliminary data.</text>
</comment>
<proteinExistence type="predicted"/>
<organism evidence="2 3">
    <name type="scientific">Paludibacterium denitrificans</name>
    <dbReference type="NCBI Taxonomy" id="2675226"/>
    <lineage>
        <taxon>Bacteria</taxon>
        <taxon>Pseudomonadati</taxon>
        <taxon>Pseudomonadota</taxon>
        <taxon>Betaproteobacteria</taxon>
        <taxon>Neisseriales</taxon>
        <taxon>Chromobacteriaceae</taxon>
        <taxon>Paludibacterium</taxon>
    </lineage>
</organism>
<dbReference type="Proteomes" id="UP000446658">
    <property type="component" value="Unassembled WGS sequence"/>
</dbReference>
<evidence type="ECO:0000313" key="3">
    <source>
        <dbReference type="Proteomes" id="UP000446658"/>
    </source>
</evidence>
<sequence>MRLAMKNERGFTLIELMIAMTLSLIILGAVVAAYLNSKRTYR</sequence>
<dbReference type="NCBIfam" id="TIGR02532">
    <property type="entry name" value="IV_pilin_GFxxxE"/>
    <property type="match status" value="1"/>
</dbReference>
<dbReference type="SUPFAM" id="SSF54523">
    <property type="entry name" value="Pili subunits"/>
    <property type="match status" value="1"/>
</dbReference>
<keyword evidence="3" id="KW-1185">Reference proteome</keyword>
<dbReference type="Pfam" id="PF07963">
    <property type="entry name" value="N_methyl"/>
    <property type="match status" value="1"/>
</dbReference>
<dbReference type="AlphaFoldDB" id="A0A844GCT4"/>
<dbReference type="PROSITE" id="PS00409">
    <property type="entry name" value="PROKAR_NTER_METHYL"/>
    <property type="match status" value="1"/>
</dbReference>
<gene>
    <name evidence="2" type="ORF">GKE73_08345</name>
</gene>
<keyword evidence="1" id="KW-0472">Membrane</keyword>
<feature type="transmembrane region" description="Helical" evidence="1">
    <location>
        <begin position="12"/>
        <end position="35"/>
    </location>
</feature>
<evidence type="ECO:0000313" key="2">
    <source>
        <dbReference type="EMBL" id="MTD33160.1"/>
    </source>
</evidence>
<evidence type="ECO:0000256" key="1">
    <source>
        <dbReference type="SAM" id="Phobius"/>
    </source>
</evidence>